<keyword evidence="2" id="KW-1185">Reference proteome</keyword>
<dbReference type="Gene3D" id="3.40.30.10">
    <property type="entry name" value="Glutaredoxin"/>
    <property type="match status" value="1"/>
</dbReference>
<dbReference type="AlphaFoldDB" id="A0AAU9DF46"/>
<evidence type="ECO:0000313" key="2">
    <source>
        <dbReference type="Proteomes" id="UP001321582"/>
    </source>
</evidence>
<gene>
    <name evidence="1" type="ORF">HLVA_16010</name>
</gene>
<proteinExistence type="predicted"/>
<sequence length="91" mass="10441">MDIYICMGSACYLKGSNKIITIFKNEFEKLNKGTEHNILELKGSFCLGPCNQGVAIKIGDKIFKNYNPNNCKDRLYSELIPYIEELEKEKN</sequence>
<accession>A0AAU9DF46</accession>
<organism evidence="1 2">
    <name type="scientific">Haliovirga abyssi</name>
    <dbReference type="NCBI Taxonomy" id="2996794"/>
    <lineage>
        <taxon>Bacteria</taxon>
        <taxon>Fusobacteriati</taxon>
        <taxon>Fusobacteriota</taxon>
        <taxon>Fusobacteriia</taxon>
        <taxon>Fusobacteriales</taxon>
        <taxon>Haliovirgaceae</taxon>
        <taxon>Haliovirga</taxon>
    </lineage>
</organism>
<name>A0AAU9DF46_9FUSO</name>
<dbReference type="Pfam" id="PF01257">
    <property type="entry name" value="2Fe-2S_thioredx"/>
    <property type="match status" value="1"/>
</dbReference>
<evidence type="ECO:0000313" key="1">
    <source>
        <dbReference type="EMBL" id="BDU51032.1"/>
    </source>
</evidence>
<dbReference type="CDD" id="cd02980">
    <property type="entry name" value="TRX_Fd_family"/>
    <property type="match status" value="1"/>
</dbReference>
<protein>
    <submittedName>
        <fullName evidence="1">NADH dehydrogenase</fullName>
    </submittedName>
</protein>
<dbReference type="RefSeq" id="WP_307903877.1">
    <property type="nucleotide sequence ID" value="NZ_AP027059.1"/>
</dbReference>
<reference evidence="1 2" key="1">
    <citation type="submission" date="2022-11" db="EMBL/GenBank/DDBJ databases">
        <title>Haliovirga abyssi gen. nov., sp. nov., a mesophilic fermentative bacterium isolated from the Iheya North hydrothermal field and the proposal of Haliovirgaceae fam. nov.</title>
        <authorList>
            <person name="Miyazaki U."/>
            <person name="Tame A."/>
            <person name="Miyazaki J."/>
            <person name="Takai K."/>
            <person name="Sawayama S."/>
            <person name="Kitajima M."/>
            <person name="Okamoto A."/>
            <person name="Nakagawa S."/>
        </authorList>
    </citation>
    <scope>NUCLEOTIDE SEQUENCE [LARGE SCALE GENOMIC DNA]</scope>
    <source>
        <strain evidence="1 2">IC12</strain>
    </source>
</reference>
<dbReference type="KEGG" id="haby:HLVA_16010"/>
<dbReference type="EMBL" id="AP027059">
    <property type="protein sequence ID" value="BDU51032.1"/>
    <property type="molecule type" value="Genomic_DNA"/>
</dbReference>
<dbReference type="Proteomes" id="UP001321582">
    <property type="component" value="Chromosome"/>
</dbReference>
<dbReference type="InterPro" id="IPR036249">
    <property type="entry name" value="Thioredoxin-like_sf"/>
</dbReference>
<dbReference type="SUPFAM" id="SSF52833">
    <property type="entry name" value="Thioredoxin-like"/>
    <property type="match status" value="1"/>
</dbReference>